<dbReference type="InterPro" id="IPR020966">
    <property type="entry name" value="ALMT"/>
</dbReference>
<comment type="subcellular location">
    <subcellularLocation>
        <location evidence="1">Membrane</location>
        <topology evidence="1">Multi-pass membrane protein</topology>
    </subcellularLocation>
</comment>
<evidence type="ECO:0000256" key="4">
    <source>
        <dbReference type="ARBA" id="ARBA00022692"/>
    </source>
</evidence>
<proteinExistence type="inferred from homology"/>
<dbReference type="Proteomes" id="UP001472677">
    <property type="component" value="Unassembled WGS sequence"/>
</dbReference>
<keyword evidence="11" id="KW-1185">Reference proteome</keyword>
<keyword evidence="8" id="KW-0407">Ion channel</keyword>
<evidence type="ECO:0000313" key="10">
    <source>
        <dbReference type="EMBL" id="KAK8565410.1"/>
    </source>
</evidence>
<evidence type="ECO:0000256" key="6">
    <source>
        <dbReference type="ARBA" id="ARBA00023065"/>
    </source>
</evidence>
<evidence type="ECO:0000313" key="11">
    <source>
        <dbReference type="Proteomes" id="UP001472677"/>
    </source>
</evidence>
<gene>
    <name evidence="10" type="ORF">V6N12_058973</name>
</gene>
<protein>
    <recommendedName>
        <fullName evidence="12">Aluminum-activated malate transporter</fullName>
    </recommendedName>
</protein>
<feature type="transmembrane region" description="Helical" evidence="9">
    <location>
        <begin position="193"/>
        <end position="213"/>
    </location>
</feature>
<keyword evidence="6" id="KW-0406">Ion transport</keyword>
<feature type="transmembrane region" description="Helical" evidence="9">
    <location>
        <begin position="132"/>
        <end position="149"/>
    </location>
</feature>
<feature type="transmembrane region" description="Helical" evidence="9">
    <location>
        <begin position="81"/>
        <end position="99"/>
    </location>
</feature>
<feature type="transmembrane region" description="Helical" evidence="9">
    <location>
        <begin position="161"/>
        <end position="181"/>
    </location>
</feature>
<evidence type="ECO:0000256" key="3">
    <source>
        <dbReference type="ARBA" id="ARBA00022448"/>
    </source>
</evidence>
<evidence type="ECO:0000256" key="8">
    <source>
        <dbReference type="ARBA" id="ARBA00023303"/>
    </source>
</evidence>
<keyword evidence="3" id="KW-0813">Transport</keyword>
<organism evidence="10 11">
    <name type="scientific">Hibiscus sabdariffa</name>
    <name type="common">roselle</name>
    <dbReference type="NCBI Taxonomy" id="183260"/>
    <lineage>
        <taxon>Eukaryota</taxon>
        <taxon>Viridiplantae</taxon>
        <taxon>Streptophyta</taxon>
        <taxon>Embryophyta</taxon>
        <taxon>Tracheophyta</taxon>
        <taxon>Spermatophyta</taxon>
        <taxon>Magnoliopsida</taxon>
        <taxon>eudicotyledons</taxon>
        <taxon>Gunneridae</taxon>
        <taxon>Pentapetalae</taxon>
        <taxon>rosids</taxon>
        <taxon>malvids</taxon>
        <taxon>Malvales</taxon>
        <taxon>Malvaceae</taxon>
        <taxon>Malvoideae</taxon>
        <taxon>Hibiscus</taxon>
    </lineage>
</organism>
<evidence type="ECO:0000256" key="5">
    <source>
        <dbReference type="ARBA" id="ARBA00022989"/>
    </source>
</evidence>
<evidence type="ECO:0000256" key="7">
    <source>
        <dbReference type="ARBA" id="ARBA00023136"/>
    </source>
</evidence>
<comment type="caution">
    <text evidence="10">The sequence shown here is derived from an EMBL/GenBank/DDBJ whole genome shotgun (WGS) entry which is preliminary data.</text>
</comment>
<dbReference type="Pfam" id="PF11744">
    <property type="entry name" value="ALMT"/>
    <property type="match status" value="1"/>
</dbReference>
<keyword evidence="7 9" id="KW-0472">Membrane</keyword>
<evidence type="ECO:0000256" key="2">
    <source>
        <dbReference type="ARBA" id="ARBA00007079"/>
    </source>
</evidence>
<dbReference type="PANTHER" id="PTHR31086">
    <property type="entry name" value="ALUMINUM-ACTIVATED MALATE TRANSPORTER 10"/>
    <property type="match status" value="1"/>
</dbReference>
<comment type="similarity">
    <text evidence="2">Belongs to the aromatic acid exporter (TC 2.A.85) family.</text>
</comment>
<sequence length="428" mass="47432">MGSTVIDIPEGEPVVPCSKQKTKKFHDIFCRPFVLFLTEMKSNRHGMRRVIHSIKVGMALVLVSLLYLLDPLYNQVGENGMWAIMTVVLIFDFFAGATLSKGLNRGIGTILGGGLGCLAAAFAQAIGGVGKAIIVAITIFIFGAAATYSRQVPNFKRKFDYGAMVFILTFNLVVVSGLGAGQVLEIARDRLSAIAMGVAVCLFISLLVFPIWASDELHDSLVSRFEHLATSLEGFSEEYFGNVEEDEKKISVDFSSKCKSVLHTKMKDETLVNFARWEPWHGKFGFFYPWGKYLKIAEDLRDLATIILSLKGCLVQSSESSARRQSMKEPCEAIVAPLARMLRKLGESVKKMKRCEHEEKILSKLKTVRQEVSFVANSYTVGINRLEKTDGLGLASFVCSMMEMVEKMEELAKQMEQLGQHGGFSSDD</sequence>
<name>A0ABR2ETR0_9ROSI</name>
<dbReference type="EMBL" id="JBBPBM010000010">
    <property type="protein sequence ID" value="KAK8565410.1"/>
    <property type="molecule type" value="Genomic_DNA"/>
</dbReference>
<evidence type="ECO:0008006" key="12">
    <source>
        <dbReference type="Google" id="ProtNLM"/>
    </source>
</evidence>
<feature type="transmembrane region" description="Helical" evidence="9">
    <location>
        <begin position="50"/>
        <end position="69"/>
    </location>
</feature>
<accession>A0ABR2ETR0</accession>
<keyword evidence="4 9" id="KW-0812">Transmembrane</keyword>
<reference evidence="10 11" key="1">
    <citation type="journal article" date="2024" name="G3 (Bethesda)">
        <title>Genome assembly of Hibiscus sabdariffa L. provides insights into metabolisms of medicinal natural products.</title>
        <authorList>
            <person name="Kim T."/>
        </authorList>
    </citation>
    <scope>NUCLEOTIDE SEQUENCE [LARGE SCALE GENOMIC DNA]</scope>
    <source>
        <strain evidence="10">TK-2024</strain>
        <tissue evidence="10">Old leaves</tissue>
    </source>
</reference>
<evidence type="ECO:0000256" key="1">
    <source>
        <dbReference type="ARBA" id="ARBA00004141"/>
    </source>
</evidence>
<keyword evidence="5 9" id="KW-1133">Transmembrane helix</keyword>
<evidence type="ECO:0000256" key="9">
    <source>
        <dbReference type="SAM" id="Phobius"/>
    </source>
</evidence>